<feature type="compositionally biased region" description="Polar residues" evidence="3">
    <location>
        <begin position="1"/>
        <end position="17"/>
    </location>
</feature>
<dbReference type="PANTHER" id="PTHR42919">
    <property type="entry name" value="N-ALPHA-ACETYLTRANSFERASE"/>
    <property type="match status" value="1"/>
</dbReference>
<name>A0A086TCK4_HAPC1</name>
<protein>
    <submittedName>
        <fullName evidence="5">Pre-mRNA-splicing factor-like protein</fullName>
    </submittedName>
</protein>
<evidence type="ECO:0000259" key="4">
    <source>
        <dbReference type="PROSITE" id="PS51186"/>
    </source>
</evidence>
<dbReference type="GO" id="GO:0016747">
    <property type="term" value="F:acyltransferase activity, transferring groups other than amino-acyl groups"/>
    <property type="evidence" value="ECO:0007669"/>
    <property type="project" value="InterPro"/>
</dbReference>
<organism evidence="5 6">
    <name type="scientific">Hapsidospora chrysogenum (strain ATCC 11550 / CBS 779.69 / DSM 880 / IAM 14645 / JCM 23072 / IMI 49137)</name>
    <name type="common">Acremonium chrysogenum</name>
    <dbReference type="NCBI Taxonomy" id="857340"/>
    <lineage>
        <taxon>Eukaryota</taxon>
        <taxon>Fungi</taxon>
        <taxon>Dikarya</taxon>
        <taxon>Ascomycota</taxon>
        <taxon>Pezizomycotina</taxon>
        <taxon>Sordariomycetes</taxon>
        <taxon>Hypocreomycetidae</taxon>
        <taxon>Hypocreales</taxon>
        <taxon>Bionectriaceae</taxon>
        <taxon>Hapsidospora</taxon>
    </lineage>
</organism>
<evidence type="ECO:0000313" key="5">
    <source>
        <dbReference type="EMBL" id="KFH47086.1"/>
    </source>
</evidence>
<dbReference type="Proteomes" id="UP000029964">
    <property type="component" value="Unassembled WGS sequence"/>
</dbReference>
<dbReference type="InterPro" id="IPR016181">
    <property type="entry name" value="Acyl_CoA_acyltransferase"/>
</dbReference>
<proteinExistence type="predicted"/>
<feature type="compositionally biased region" description="Pro residues" evidence="3">
    <location>
        <begin position="37"/>
        <end position="49"/>
    </location>
</feature>
<dbReference type="PROSITE" id="PS51186">
    <property type="entry name" value="GNAT"/>
    <property type="match status" value="1"/>
</dbReference>
<feature type="compositionally biased region" description="Low complexity" evidence="3">
    <location>
        <begin position="315"/>
        <end position="325"/>
    </location>
</feature>
<keyword evidence="1" id="KW-0808">Transferase</keyword>
<keyword evidence="2" id="KW-0012">Acyltransferase</keyword>
<dbReference type="InterPro" id="IPR000182">
    <property type="entry name" value="GNAT_dom"/>
</dbReference>
<evidence type="ECO:0000256" key="1">
    <source>
        <dbReference type="ARBA" id="ARBA00022679"/>
    </source>
</evidence>
<dbReference type="PANTHER" id="PTHR42919:SF8">
    <property type="entry name" value="N-ALPHA-ACETYLTRANSFERASE 50"/>
    <property type="match status" value="1"/>
</dbReference>
<dbReference type="GO" id="GO:0007064">
    <property type="term" value="P:mitotic sister chromatid cohesion"/>
    <property type="evidence" value="ECO:0007669"/>
    <property type="project" value="TreeGrafter"/>
</dbReference>
<dbReference type="HOGENOM" id="CLU_054412_0_0_1"/>
<dbReference type="Pfam" id="PF00583">
    <property type="entry name" value="Acetyltransf_1"/>
    <property type="match status" value="1"/>
</dbReference>
<evidence type="ECO:0000256" key="3">
    <source>
        <dbReference type="SAM" id="MobiDB-lite"/>
    </source>
</evidence>
<dbReference type="InterPro" id="IPR051556">
    <property type="entry name" value="N-term/lysine_N-AcTrnsfr"/>
</dbReference>
<reference evidence="6" key="1">
    <citation type="journal article" date="2014" name="Genome Announc.">
        <title>Genome sequence and annotation of Acremonium chrysogenum, producer of the beta-lactam antibiotic cephalosporin C.</title>
        <authorList>
            <person name="Terfehr D."/>
            <person name="Dahlmann T.A."/>
            <person name="Specht T."/>
            <person name="Zadra I."/>
            <person name="Kuernsteiner H."/>
            <person name="Kueck U."/>
        </authorList>
    </citation>
    <scope>NUCLEOTIDE SEQUENCE [LARGE SCALE GENOMIC DNA]</scope>
    <source>
        <strain evidence="6">ATCC 11550 / CBS 779.69 / DSM 880 / IAM 14645 / JCM 23072 / IMI 49137</strain>
    </source>
</reference>
<evidence type="ECO:0000256" key="2">
    <source>
        <dbReference type="ARBA" id="ARBA00023315"/>
    </source>
</evidence>
<dbReference type="AlphaFoldDB" id="A0A086TCK4"/>
<accession>A0A086TCK4</accession>
<feature type="domain" description="N-acetyltransferase" evidence="4">
    <location>
        <begin position="69"/>
        <end position="227"/>
    </location>
</feature>
<dbReference type="EMBL" id="JPKY01000013">
    <property type="protein sequence ID" value="KFH47086.1"/>
    <property type="molecule type" value="Genomic_DNA"/>
</dbReference>
<keyword evidence="6" id="KW-1185">Reference proteome</keyword>
<dbReference type="GO" id="GO:0031415">
    <property type="term" value="C:NatA complex"/>
    <property type="evidence" value="ECO:0007669"/>
    <property type="project" value="TreeGrafter"/>
</dbReference>
<dbReference type="SUPFAM" id="SSF55729">
    <property type="entry name" value="Acyl-CoA N-acyltransferases (Nat)"/>
    <property type="match status" value="1"/>
</dbReference>
<dbReference type="Gene3D" id="3.40.630.30">
    <property type="match status" value="1"/>
</dbReference>
<gene>
    <name evidence="5" type="ORF">ACRE_021670</name>
</gene>
<comment type="caution">
    <text evidence="5">The sequence shown here is derived from an EMBL/GenBank/DDBJ whole genome shotgun (WGS) entry which is preliminary data.</text>
</comment>
<evidence type="ECO:0000313" key="6">
    <source>
        <dbReference type="Proteomes" id="UP000029964"/>
    </source>
</evidence>
<feature type="region of interest" description="Disordered" evidence="3">
    <location>
        <begin position="225"/>
        <end position="342"/>
    </location>
</feature>
<feature type="region of interest" description="Disordered" evidence="3">
    <location>
        <begin position="1"/>
        <end position="54"/>
    </location>
</feature>
<dbReference type="OrthoDB" id="47374at2759"/>
<sequence>MSLPTSKPAQTSIRSFFQSKPPSYAPPPSQSKQSAQAPPPPPSNGPPPAAAESRPIDIAPLPANLPREASIRPITTADINPLRRINALLLPVAYPDDFYRGSTDPAAWGTTSRVITWAHSGEEPKVIGGVVARVEPMHAGTTDKTVYIRSLCILSPYRSLGLVGAAVDNIVAAAGDVKTVSAHVWTENEEGLRWYDARGFKRDAQPVNGYYRKLRPDTAWLVQRDASEPSPKSHTASAEPRPVEASPTAAVVNLPPMLPVAGAGPPKATSRPPARAASGQSYQNQRPETEWNDLPADMASGLLVPPKKGGGSEPASGATSRSSSAARKKRDRSYPAAAFGAS</sequence>
<dbReference type="STRING" id="857340.A0A086TCK4"/>